<gene>
    <name evidence="11" type="ORF">ACFSUF_13080</name>
</gene>
<evidence type="ECO:0000259" key="10">
    <source>
        <dbReference type="PROSITE" id="PS50885"/>
    </source>
</evidence>
<feature type="domain" description="HAMP" evidence="10">
    <location>
        <begin position="215"/>
        <end position="267"/>
    </location>
</feature>
<keyword evidence="12" id="KW-1185">Reference proteome</keyword>
<evidence type="ECO:0000259" key="9">
    <source>
        <dbReference type="PROSITE" id="PS50111"/>
    </source>
</evidence>
<accession>A0ABW5PG78</accession>
<evidence type="ECO:0000256" key="5">
    <source>
        <dbReference type="ARBA" id="ARBA00029447"/>
    </source>
</evidence>
<keyword evidence="4 6" id="KW-0807">Transducer</keyword>
<comment type="caution">
    <text evidence="11">The sequence shown here is derived from an EMBL/GenBank/DDBJ whole genome shotgun (WGS) entry which is preliminary data.</text>
</comment>
<keyword evidence="8" id="KW-0812">Transmembrane</keyword>
<comment type="similarity">
    <text evidence="5">Belongs to the methyl-accepting chemotaxis (MCP) protein family.</text>
</comment>
<keyword evidence="7" id="KW-0175">Coiled coil</keyword>
<evidence type="ECO:0000313" key="12">
    <source>
        <dbReference type="Proteomes" id="UP001597541"/>
    </source>
</evidence>
<evidence type="ECO:0000256" key="3">
    <source>
        <dbReference type="ARBA" id="ARBA00023136"/>
    </source>
</evidence>
<reference evidence="12" key="1">
    <citation type="journal article" date="2019" name="Int. J. Syst. Evol. Microbiol.">
        <title>The Global Catalogue of Microorganisms (GCM) 10K type strain sequencing project: providing services to taxonomists for standard genome sequencing and annotation.</title>
        <authorList>
            <consortium name="The Broad Institute Genomics Platform"/>
            <consortium name="The Broad Institute Genome Sequencing Center for Infectious Disease"/>
            <person name="Wu L."/>
            <person name="Ma J."/>
        </authorList>
    </citation>
    <scope>NUCLEOTIDE SEQUENCE [LARGE SCALE GENOMIC DNA]</scope>
    <source>
        <strain evidence="12">KCTC 3950</strain>
    </source>
</reference>
<protein>
    <submittedName>
        <fullName evidence="11">Methyl-accepting chemotaxis protein</fullName>
    </submittedName>
</protein>
<evidence type="ECO:0000256" key="8">
    <source>
        <dbReference type="SAM" id="Phobius"/>
    </source>
</evidence>
<feature type="domain" description="Methyl-accepting transducer" evidence="9">
    <location>
        <begin position="286"/>
        <end position="536"/>
    </location>
</feature>
<feature type="transmembrane region" description="Helical" evidence="8">
    <location>
        <begin position="192"/>
        <end position="215"/>
    </location>
</feature>
<dbReference type="Proteomes" id="UP001597541">
    <property type="component" value="Unassembled WGS sequence"/>
</dbReference>
<dbReference type="CDD" id="cd06225">
    <property type="entry name" value="HAMP"/>
    <property type="match status" value="1"/>
</dbReference>
<dbReference type="PANTHER" id="PTHR32089">
    <property type="entry name" value="METHYL-ACCEPTING CHEMOTAXIS PROTEIN MCPB"/>
    <property type="match status" value="1"/>
</dbReference>
<dbReference type="SMART" id="SM00304">
    <property type="entry name" value="HAMP"/>
    <property type="match status" value="1"/>
</dbReference>
<keyword evidence="8" id="KW-1133">Transmembrane helix</keyword>
<evidence type="ECO:0000256" key="1">
    <source>
        <dbReference type="ARBA" id="ARBA00004236"/>
    </source>
</evidence>
<dbReference type="InterPro" id="IPR003660">
    <property type="entry name" value="HAMP_dom"/>
</dbReference>
<feature type="transmembrane region" description="Helical" evidence="8">
    <location>
        <begin position="15"/>
        <end position="34"/>
    </location>
</feature>
<dbReference type="SMART" id="SM00283">
    <property type="entry name" value="MA"/>
    <property type="match status" value="1"/>
</dbReference>
<dbReference type="InterPro" id="IPR004089">
    <property type="entry name" value="MCPsignal_dom"/>
</dbReference>
<sequence length="584" mass="62973">MQGVVGLVASFKARLIWSFILIVGIVAGASYLQIQEVRAIKQQLAGQNRETAKKIQALELKQNLQVLFNISTNLISTQNLDLEQDFRDNTEAFQRSVQQLSGSAATPKQRKLVPKLNTVSQEFIANFDKAVAMLKDESSDPLAVIDEMNAAGERTKAHREYMFQIVDEFYRSFSATASAAVAKSDQLLDSTVGATTTTSVIVLIVCTAVAVLLIASFTRPIGRLQDAVKQVAAGDFTVKLYSSSQDELGILSRDVDHMIGQVNKMMGAAHAIASSLSAASDRFRSFSTTTAAANEEIIRAIDEISRGAGEQASHTEQSAELIVGMQQEIDLITRYTDQMKQMSIAANETTRSGSEAVGSLTRSAQQTDAVLAEVFQSLEALGASSVRIEQIVNTITDISNRTNILSLNAAIEAARAGVHGNGFAVIAEEVRQLSGQTKESSAAVSLIIRSLLEQLGGLQSQMSEARNRFQAQTGKVSETMLAFQSIHASIETLSSQMDRIGHQVAEAKEKNGKLTISVQYVASIAEETAAGVEEVNSASIQQDEAIRSIAGQAEEINSLSARLFAELSKFRIAGNSAEKERKSL</sequence>
<dbReference type="EMBL" id="JBHUME010000008">
    <property type="protein sequence ID" value="MFD2613357.1"/>
    <property type="molecule type" value="Genomic_DNA"/>
</dbReference>
<dbReference type="Gene3D" id="1.10.287.950">
    <property type="entry name" value="Methyl-accepting chemotaxis protein"/>
    <property type="match status" value="1"/>
</dbReference>
<comment type="subcellular location">
    <subcellularLocation>
        <location evidence="1">Cell membrane</location>
    </subcellularLocation>
</comment>
<evidence type="ECO:0000256" key="7">
    <source>
        <dbReference type="SAM" id="Coils"/>
    </source>
</evidence>
<dbReference type="Pfam" id="PF00672">
    <property type="entry name" value="HAMP"/>
    <property type="match status" value="1"/>
</dbReference>
<keyword evidence="3 8" id="KW-0472">Membrane</keyword>
<dbReference type="Gene3D" id="6.10.340.10">
    <property type="match status" value="1"/>
</dbReference>
<dbReference type="PROSITE" id="PS50885">
    <property type="entry name" value="HAMP"/>
    <property type="match status" value="1"/>
</dbReference>
<proteinExistence type="inferred from homology"/>
<dbReference type="RefSeq" id="WP_377603354.1">
    <property type="nucleotide sequence ID" value="NZ_JBHUME010000008.1"/>
</dbReference>
<dbReference type="PANTHER" id="PTHR32089:SF112">
    <property type="entry name" value="LYSOZYME-LIKE PROTEIN-RELATED"/>
    <property type="match status" value="1"/>
</dbReference>
<keyword evidence="2" id="KW-1003">Cell membrane</keyword>
<evidence type="ECO:0000256" key="4">
    <source>
        <dbReference type="ARBA" id="ARBA00023224"/>
    </source>
</evidence>
<dbReference type="SUPFAM" id="SSF58104">
    <property type="entry name" value="Methyl-accepting chemotaxis protein (MCP) signaling domain"/>
    <property type="match status" value="1"/>
</dbReference>
<evidence type="ECO:0000256" key="2">
    <source>
        <dbReference type="ARBA" id="ARBA00022475"/>
    </source>
</evidence>
<name>A0ABW5PG78_9BACL</name>
<feature type="coiled-coil region" evidence="7">
    <location>
        <begin position="448"/>
        <end position="510"/>
    </location>
</feature>
<dbReference type="PROSITE" id="PS50111">
    <property type="entry name" value="CHEMOTAXIS_TRANSDUC_2"/>
    <property type="match status" value="1"/>
</dbReference>
<dbReference type="Pfam" id="PF00015">
    <property type="entry name" value="MCPsignal"/>
    <property type="match status" value="1"/>
</dbReference>
<evidence type="ECO:0000256" key="6">
    <source>
        <dbReference type="PROSITE-ProRule" id="PRU00284"/>
    </source>
</evidence>
<organism evidence="11 12">
    <name type="scientific">Paenibacillus gansuensis</name>
    <dbReference type="NCBI Taxonomy" id="306542"/>
    <lineage>
        <taxon>Bacteria</taxon>
        <taxon>Bacillati</taxon>
        <taxon>Bacillota</taxon>
        <taxon>Bacilli</taxon>
        <taxon>Bacillales</taxon>
        <taxon>Paenibacillaceae</taxon>
        <taxon>Paenibacillus</taxon>
    </lineage>
</organism>
<evidence type="ECO:0000313" key="11">
    <source>
        <dbReference type="EMBL" id="MFD2613357.1"/>
    </source>
</evidence>